<feature type="coiled-coil region" evidence="1">
    <location>
        <begin position="554"/>
        <end position="606"/>
    </location>
</feature>
<name>A0A812U1C7_9DINO</name>
<reference evidence="3" key="1">
    <citation type="submission" date="2021-02" db="EMBL/GenBank/DDBJ databases">
        <authorList>
            <person name="Dougan E. K."/>
            <person name="Rhodes N."/>
            <person name="Thang M."/>
            <person name="Chan C."/>
        </authorList>
    </citation>
    <scope>NUCLEOTIDE SEQUENCE</scope>
</reference>
<feature type="coiled-coil region" evidence="1">
    <location>
        <begin position="350"/>
        <end position="391"/>
    </location>
</feature>
<evidence type="ECO:0000313" key="3">
    <source>
        <dbReference type="EMBL" id="CAE7558148.1"/>
    </source>
</evidence>
<sequence>MLLSDSVSQQKLQEQVKLTEEQLKEAKQEMENLSSSLREERSERQKLSEALEVKAAEAEACTERLASTSAELKCCHDELEDLRQSLKDSTAKSTHLHGVLEEHSQENANLKMRLEQREIDLERRESQVHQVSSELSLTSHRLTQTESDREAVERRLAETKAQLEEYEGRLTCLSASLEAAQRETASRSKRMELTSMAAEDFMGHLNISKARVRHLEQQARETEVLLESKQLEQQRLVKNAEEHAEIFQGKLDSLTSSLDQEQSQSAALRQELLQRDQRIEDLAASVSSSNAQVESLTEEKGSLARTLKASEEENEELKSQINSVLRPELLQRDQRIEDLVASTSSSNAQVEFLSEEKGSLARTLKAQEEENEELKSQISSVNQQVSDYERQVTELYATLSTTQLENTRLAQTLEGRAMEAEEFLGRIQMEKRQLAELEHTVRSVKASLDTSLTDKDDLTMELERTCLEREDLTQQLVRAQEKLVLLEEEVGKSFLKAAEDSKQVRENSVKAHGFLTSRQLLGWQNNCRHAWHFVMFRDSIHVVSAHSKQKKKSEHLLRTVIEKLNDELDHAKKRLEKVAMVDDAEMATLKEQLMEASSRLNGLTAAIDLKDTEMQVVSLQLMRKGMQAEDYLGQVRSMKDRLVQSEMDLSRFSSELRLSQMEKDVQPVTEAQMFGAGACGRLQHDLLSRQMSTKETITSLLDDSEIERLQCELTALRMQLQVLRSTLQEQLQQNELQAAELTKKRRDELSEAVDAKSDTNAQLQGLREEELRSSRLQQTNMGDELDSLADSKNHLEAKASRLSQICKKQSEEKEALSTELENTVGSVRQLQSQLAKYRQQMKEDQAKIDSLTRSLRREVQKKDEAATRCAELLCSHPSMCIEAWIGRVRTFRDTDGWQLVAGSGFDQRVILKGGDQSGERHIVGGEEKDRKEEDRVVQKPMPHTEVQLNKITVFDKMRRLFSKNRIIYDQNFGIVRPYPDGISTRSSSEAPPSDVL</sequence>
<dbReference type="EMBL" id="CAJNDS010002658">
    <property type="protein sequence ID" value="CAE7558148.1"/>
    <property type="molecule type" value="Genomic_DNA"/>
</dbReference>
<dbReference type="OrthoDB" id="444804at2759"/>
<gene>
    <name evidence="3" type="primary">epi-1</name>
    <name evidence="3" type="ORF">SNAT2548_LOCUS31418</name>
</gene>
<organism evidence="3 4">
    <name type="scientific">Symbiodinium natans</name>
    <dbReference type="NCBI Taxonomy" id="878477"/>
    <lineage>
        <taxon>Eukaryota</taxon>
        <taxon>Sar</taxon>
        <taxon>Alveolata</taxon>
        <taxon>Dinophyceae</taxon>
        <taxon>Suessiales</taxon>
        <taxon>Symbiodiniaceae</taxon>
        <taxon>Symbiodinium</taxon>
    </lineage>
</organism>
<feature type="coiled-coil region" evidence="1">
    <location>
        <begin position="420"/>
        <end position="489"/>
    </location>
</feature>
<feature type="coiled-coil region" evidence="1">
    <location>
        <begin position="100"/>
        <end position="183"/>
    </location>
</feature>
<comment type="caution">
    <text evidence="3">The sequence shown here is derived from an EMBL/GenBank/DDBJ whole genome shotgun (WGS) entry which is preliminary data.</text>
</comment>
<feature type="coiled-coil region" evidence="1">
    <location>
        <begin position="9"/>
        <end position="57"/>
    </location>
</feature>
<protein>
    <submittedName>
        <fullName evidence="3">Epi-1 protein</fullName>
    </submittedName>
</protein>
<dbReference type="Proteomes" id="UP000604046">
    <property type="component" value="Unassembled WGS sequence"/>
</dbReference>
<evidence type="ECO:0000313" key="4">
    <source>
        <dbReference type="Proteomes" id="UP000604046"/>
    </source>
</evidence>
<evidence type="ECO:0000256" key="2">
    <source>
        <dbReference type="SAM" id="MobiDB-lite"/>
    </source>
</evidence>
<keyword evidence="4" id="KW-1185">Reference proteome</keyword>
<evidence type="ECO:0000256" key="1">
    <source>
        <dbReference type="SAM" id="Coils"/>
    </source>
</evidence>
<proteinExistence type="predicted"/>
<feature type="region of interest" description="Disordered" evidence="2">
    <location>
        <begin position="749"/>
        <end position="772"/>
    </location>
</feature>
<feature type="coiled-coil region" evidence="1">
    <location>
        <begin position="212"/>
        <end position="320"/>
    </location>
</feature>
<dbReference type="AlphaFoldDB" id="A0A812U1C7"/>
<accession>A0A812U1C7</accession>
<keyword evidence="1" id="KW-0175">Coiled coil</keyword>